<feature type="transmembrane region" description="Helical" evidence="2">
    <location>
        <begin position="20"/>
        <end position="42"/>
    </location>
</feature>
<evidence type="ECO:0000256" key="1">
    <source>
        <dbReference type="ARBA" id="ARBA00022481"/>
    </source>
</evidence>
<keyword evidence="2" id="KW-1133">Transmembrane helix</keyword>
<dbReference type="PRINTS" id="PR00813">
    <property type="entry name" value="BCTERIALGSPG"/>
</dbReference>
<keyword evidence="4" id="KW-1185">Reference proteome</keyword>
<proteinExistence type="predicted"/>
<keyword evidence="1" id="KW-0488">Methylation</keyword>
<dbReference type="InterPro" id="IPR000983">
    <property type="entry name" value="Bac_GSPG_pilin"/>
</dbReference>
<evidence type="ECO:0000313" key="3">
    <source>
        <dbReference type="EMBL" id="MBB6428932.1"/>
    </source>
</evidence>
<dbReference type="Gene3D" id="3.30.700.10">
    <property type="entry name" value="Glycoprotein, Type 4 Pilin"/>
    <property type="match status" value="1"/>
</dbReference>
<dbReference type="EMBL" id="JACHGY010000001">
    <property type="protein sequence ID" value="MBB6428932.1"/>
    <property type="molecule type" value="Genomic_DNA"/>
</dbReference>
<sequence>MISCNDSTAGERPATQAGFSLIELLVALGIIALLLALLLPALRSARRAAHQTHCSAQIAHVGKALEMHANDHKELYPTAGGQIGWGMIDPVTGLPSWMEQIDTYMTSREVFSGCHEYPTDTPYHYFLGTRAVALDAADQAKLFGFAPVDRARVRHTSAHILGGDNNWRFENEPDAPDKDDYTQETLSFTATLNHWEPQHSGGLNIMFVDGHVAHHSAHDSTRMTYHYQRMTDWWGF</sequence>
<name>A0A7X0H4M4_9BACT</name>
<gene>
    <name evidence="3" type="ORF">HNQ40_000738</name>
</gene>
<dbReference type="Proteomes" id="UP000541810">
    <property type="component" value="Unassembled WGS sequence"/>
</dbReference>
<dbReference type="SUPFAM" id="SSF54523">
    <property type="entry name" value="Pili subunits"/>
    <property type="match status" value="1"/>
</dbReference>
<dbReference type="NCBIfam" id="TIGR04294">
    <property type="entry name" value="pre_pil_HX9DG"/>
    <property type="match status" value="1"/>
</dbReference>
<dbReference type="GO" id="GO:0015627">
    <property type="term" value="C:type II protein secretion system complex"/>
    <property type="evidence" value="ECO:0007669"/>
    <property type="project" value="InterPro"/>
</dbReference>
<evidence type="ECO:0000313" key="4">
    <source>
        <dbReference type="Proteomes" id="UP000541810"/>
    </source>
</evidence>
<dbReference type="PANTHER" id="PTHR30093:SF2">
    <property type="entry name" value="TYPE II SECRETION SYSTEM PROTEIN H"/>
    <property type="match status" value="1"/>
</dbReference>
<dbReference type="PROSITE" id="PS00409">
    <property type="entry name" value="PROKAR_NTER_METHYL"/>
    <property type="match status" value="1"/>
</dbReference>
<evidence type="ECO:0000256" key="2">
    <source>
        <dbReference type="SAM" id="Phobius"/>
    </source>
</evidence>
<keyword evidence="2" id="KW-0472">Membrane</keyword>
<dbReference type="InterPro" id="IPR027558">
    <property type="entry name" value="Pre_pil_HX9DG_C"/>
</dbReference>
<keyword evidence="2" id="KW-0812">Transmembrane</keyword>
<dbReference type="PANTHER" id="PTHR30093">
    <property type="entry name" value="GENERAL SECRETION PATHWAY PROTEIN G"/>
    <property type="match status" value="1"/>
</dbReference>
<dbReference type="RefSeq" id="WP_184676501.1">
    <property type="nucleotide sequence ID" value="NZ_JACHGY010000001.1"/>
</dbReference>
<dbReference type="AlphaFoldDB" id="A0A7X0H4M4"/>
<organism evidence="3 4">
    <name type="scientific">Algisphaera agarilytica</name>
    <dbReference type="NCBI Taxonomy" id="1385975"/>
    <lineage>
        <taxon>Bacteria</taxon>
        <taxon>Pseudomonadati</taxon>
        <taxon>Planctomycetota</taxon>
        <taxon>Phycisphaerae</taxon>
        <taxon>Phycisphaerales</taxon>
        <taxon>Phycisphaeraceae</taxon>
        <taxon>Algisphaera</taxon>
    </lineage>
</organism>
<protein>
    <submittedName>
        <fullName evidence="3">Prepilin-type N-terminal cleavage/methylation domain-containing protein/prepilin-type processing-associated H-X9-DG protein</fullName>
    </submittedName>
</protein>
<dbReference type="InterPro" id="IPR045584">
    <property type="entry name" value="Pilin-like"/>
</dbReference>
<dbReference type="NCBIfam" id="TIGR02532">
    <property type="entry name" value="IV_pilin_GFxxxE"/>
    <property type="match status" value="1"/>
</dbReference>
<dbReference type="GO" id="GO:0015628">
    <property type="term" value="P:protein secretion by the type II secretion system"/>
    <property type="evidence" value="ECO:0007669"/>
    <property type="project" value="InterPro"/>
</dbReference>
<comment type="caution">
    <text evidence="3">The sequence shown here is derived from an EMBL/GenBank/DDBJ whole genome shotgun (WGS) entry which is preliminary data.</text>
</comment>
<accession>A0A7X0H4M4</accession>
<dbReference type="InterPro" id="IPR012902">
    <property type="entry name" value="N_methyl_site"/>
</dbReference>
<reference evidence="3 4" key="1">
    <citation type="submission" date="2020-08" db="EMBL/GenBank/DDBJ databases">
        <title>Genomic Encyclopedia of Type Strains, Phase IV (KMG-IV): sequencing the most valuable type-strain genomes for metagenomic binning, comparative biology and taxonomic classification.</title>
        <authorList>
            <person name="Goeker M."/>
        </authorList>
    </citation>
    <scope>NUCLEOTIDE SEQUENCE [LARGE SCALE GENOMIC DNA]</scope>
    <source>
        <strain evidence="3 4">DSM 103725</strain>
    </source>
</reference>
<dbReference type="Pfam" id="PF07963">
    <property type="entry name" value="N_methyl"/>
    <property type="match status" value="1"/>
</dbReference>